<dbReference type="Pfam" id="PF12796">
    <property type="entry name" value="Ank_2"/>
    <property type="match status" value="1"/>
</dbReference>
<keyword evidence="1" id="KW-0040">ANK repeat</keyword>
<feature type="repeat" description="ANK" evidence="1">
    <location>
        <begin position="63"/>
        <end position="95"/>
    </location>
</feature>
<protein>
    <recommendedName>
        <fullName evidence="5">Ankyrin repeat domain-containing protein</fullName>
    </recommendedName>
</protein>
<evidence type="ECO:0008006" key="5">
    <source>
        <dbReference type="Google" id="ProtNLM"/>
    </source>
</evidence>
<accession>A0AAE1C7N9</accession>
<dbReference type="InterPro" id="IPR002110">
    <property type="entry name" value="Ankyrin_rpt"/>
</dbReference>
<proteinExistence type="predicted"/>
<gene>
    <name evidence="3" type="ORF">B0T22DRAFT_494714</name>
</gene>
<dbReference type="PANTHER" id="PTHR24133:SF40">
    <property type="entry name" value="ANKYRIN REPEAT DOMAIN 44"/>
    <property type="match status" value="1"/>
</dbReference>
<organism evidence="3 4">
    <name type="scientific">Podospora appendiculata</name>
    <dbReference type="NCBI Taxonomy" id="314037"/>
    <lineage>
        <taxon>Eukaryota</taxon>
        <taxon>Fungi</taxon>
        <taxon>Dikarya</taxon>
        <taxon>Ascomycota</taxon>
        <taxon>Pezizomycotina</taxon>
        <taxon>Sordariomycetes</taxon>
        <taxon>Sordariomycetidae</taxon>
        <taxon>Sordariales</taxon>
        <taxon>Podosporaceae</taxon>
        <taxon>Podospora</taxon>
    </lineage>
</organism>
<dbReference type="EMBL" id="JAULSO010000006">
    <property type="protein sequence ID" value="KAK3681719.1"/>
    <property type="molecule type" value="Genomic_DNA"/>
</dbReference>
<comment type="caution">
    <text evidence="3">The sequence shown here is derived from an EMBL/GenBank/DDBJ whole genome shotgun (WGS) entry which is preliminary data.</text>
</comment>
<keyword evidence="4" id="KW-1185">Reference proteome</keyword>
<feature type="region of interest" description="Disordered" evidence="2">
    <location>
        <begin position="15"/>
        <end position="40"/>
    </location>
</feature>
<dbReference type="SMART" id="SM00248">
    <property type="entry name" value="ANK"/>
    <property type="match status" value="3"/>
</dbReference>
<sequence>MSSLRARMGRLRPWPLPTIGRLRPRNTARPTRAERAEQSAARRQLVRLLVQAEAADLGPIGRRGETPLHQAARSWNAPLIKTLLALGADPHAADRQGITPLLDALQQDGDLHPCRPQRLLRRRKAAQLLLQAGGPPAAQTMDMSGNTPLHYLCRPLAGNPAREFDLELARQLLDLGAPINM</sequence>
<dbReference type="Gene3D" id="1.25.40.20">
    <property type="entry name" value="Ankyrin repeat-containing domain"/>
    <property type="match status" value="1"/>
</dbReference>
<dbReference type="Proteomes" id="UP001270362">
    <property type="component" value="Unassembled WGS sequence"/>
</dbReference>
<dbReference type="PROSITE" id="PS50088">
    <property type="entry name" value="ANK_REPEAT"/>
    <property type="match status" value="1"/>
</dbReference>
<reference evidence="3" key="2">
    <citation type="submission" date="2023-06" db="EMBL/GenBank/DDBJ databases">
        <authorList>
            <consortium name="Lawrence Berkeley National Laboratory"/>
            <person name="Haridas S."/>
            <person name="Hensen N."/>
            <person name="Bonometti L."/>
            <person name="Westerberg I."/>
            <person name="Brannstrom I.O."/>
            <person name="Guillou S."/>
            <person name="Cros-Aarteil S."/>
            <person name="Calhoun S."/>
            <person name="Kuo A."/>
            <person name="Mondo S."/>
            <person name="Pangilinan J."/>
            <person name="Riley R."/>
            <person name="Labutti K."/>
            <person name="Andreopoulos B."/>
            <person name="Lipzen A."/>
            <person name="Chen C."/>
            <person name="Yanf M."/>
            <person name="Daum C."/>
            <person name="Ng V."/>
            <person name="Clum A."/>
            <person name="Steindorff A."/>
            <person name="Ohm R."/>
            <person name="Martin F."/>
            <person name="Silar P."/>
            <person name="Natvig D."/>
            <person name="Lalanne C."/>
            <person name="Gautier V."/>
            <person name="Ament-Velasquez S.L."/>
            <person name="Kruys A."/>
            <person name="Hutchinson M.I."/>
            <person name="Powell A.J."/>
            <person name="Barry K."/>
            <person name="Miller A.N."/>
            <person name="Grigoriev I.V."/>
            <person name="Debuchy R."/>
            <person name="Gladieux P."/>
            <person name="Thoren M.H."/>
            <person name="Johannesson H."/>
        </authorList>
    </citation>
    <scope>NUCLEOTIDE SEQUENCE</scope>
    <source>
        <strain evidence="3">CBS 314.62</strain>
    </source>
</reference>
<evidence type="ECO:0000256" key="1">
    <source>
        <dbReference type="PROSITE-ProRule" id="PRU00023"/>
    </source>
</evidence>
<evidence type="ECO:0000313" key="3">
    <source>
        <dbReference type="EMBL" id="KAK3681719.1"/>
    </source>
</evidence>
<reference evidence="3" key="1">
    <citation type="journal article" date="2023" name="Mol. Phylogenet. Evol.">
        <title>Genome-scale phylogeny and comparative genomics of the fungal order Sordariales.</title>
        <authorList>
            <person name="Hensen N."/>
            <person name="Bonometti L."/>
            <person name="Westerberg I."/>
            <person name="Brannstrom I.O."/>
            <person name="Guillou S."/>
            <person name="Cros-Aarteil S."/>
            <person name="Calhoun S."/>
            <person name="Haridas S."/>
            <person name="Kuo A."/>
            <person name="Mondo S."/>
            <person name="Pangilinan J."/>
            <person name="Riley R."/>
            <person name="LaButti K."/>
            <person name="Andreopoulos B."/>
            <person name="Lipzen A."/>
            <person name="Chen C."/>
            <person name="Yan M."/>
            <person name="Daum C."/>
            <person name="Ng V."/>
            <person name="Clum A."/>
            <person name="Steindorff A."/>
            <person name="Ohm R.A."/>
            <person name="Martin F."/>
            <person name="Silar P."/>
            <person name="Natvig D.O."/>
            <person name="Lalanne C."/>
            <person name="Gautier V."/>
            <person name="Ament-Velasquez S.L."/>
            <person name="Kruys A."/>
            <person name="Hutchinson M.I."/>
            <person name="Powell A.J."/>
            <person name="Barry K."/>
            <person name="Miller A.N."/>
            <person name="Grigoriev I.V."/>
            <person name="Debuchy R."/>
            <person name="Gladieux P."/>
            <person name="Hiltunen Thoren M."/>
            <person name="Johannesson H."/>
        </authorList>
    </citation>
    <scope>NUCLEOTIDE SEQUENCE</scope>
    <source>
        <strain evidence="3">CBS 314.62</strain>
    </source>
</reference>
<dbReference type="Pfam" id="PF00023">
    <property type="entry name" value="Ank"/>
    <property type="match status" value="1"/>
</dbReference>
<dbReference type="PANTHER" id="PTHR24133">
    <property type="entry name" value="ANKYRIN DOMAIN-CONTAINING"/>
    <property type="match status" value="1"/>
</dbReference>
<dbReference type="InterPro" id="IPR036770">
    <property type="entry name" value="Ankyrin_rpt-contain_sf"/>
</dbReference>
<dbReference type="AlphaFoldDB" id="A0AAE1C7N9"/>
<evidence type="ECO:0000313" key="4">
    <source>
        <dbReference type="Proteomes" id="UP001270362"/>
    </source>
</evidence>
<dbReference type="SUPFAM" id="SSF48403">
    <property type="entry name" value="Ankyrin repeat"/>
    <property type="match status" value="1"/>
</dbReference>
<dbReference type="PROSITE" id="PS50297">
    <property type="entry name" value="ANK_REP_REGION"/>
    <property type="match status" value="1"/>
</dbReference>
<name>A0AAE1C7N9_9PEZI</name>
<evidence type="ECO:0000256" key="2">
    <source>
        <dbReference type="SAM" id="MobiDB-lite"/>
    </source>
</evidence>
<dbReference type="InterPro" id="IPR052391">
    <property type="entry name" value="E3_Ligase-Neurotoxin"/>
</dbReference>